<gene>
    <name evidence="1" type="ORF">PZH42_10395</name>
</gene>
<accession>A0AAW6LYG2</accession>
<dbReference type="AlphaFoldDB" id="A0AAW6LYG2"/>
<dbReference type="CDD" id="cd06223">
    <property type="entry name" value="PRTases_typeI"/>
    <property type="match status" value="1"/>
</dbReference>
<reference evidence="1" key="1">
    <citation type="submission" date="2023-03" db="EMBL/GenBank/DDBJ databases">
        <title>DFI Biobank Strains.</title>
        <authorList>
            <person name="Mostad J."/>
            <person name="Paddock L."/>
            <person name="Medina S."/>
            <person name="Waligurski E."/>
            <person name="Barat B."/>
            <person name="Smith R."/>
            <person name="Burgo V."/>
            <person name="Metcalfe C."/>
            <person name="Woodson C."/>
            <person name="Sundararajan A."/>
            <person name="Ramaswamy R."/>
            <person name="Lin H."/>
            <person name="Pamer E.G."/>
        </authorList>
    </citation>
    <scope>NUCLEOTIDE SEQUENCE</scope>
    <source>
        <strain evidence="1">DFI.9.5</strain>
    </source>
</reference>
<name>A0AAW6LYG2_9BACE</name>
<comment type="caution">
    <text evidence="1">The sequence shown here is derived from an EMBL/GenBank/DDBJ whole genome shotgun (WGS) entry which is preliminary data.</text>
</comment>
<dbReference type="Gene3D" id="3.40.50.2020">
    <property type="match status" value="1"/>
</dbReference>
<evidence type="ECO:0000313" key="1">
    <source>
        <dbReference type="EMBL" id="MDE8694516.1"/>
    </source>
</evidence>
<sequence>MAAKRNIPEAWKQQWSKFMFNFFDYLPTKYEANKREWAIRKMIWDFKDGKRSVSVAELIAKKLRSQFGADCENVTFVCVPASSAEKNEIRYKVFAEEVTRLTGCKNAYGAITIEGGRLAIHETKSSKTVQDVEVIKFDKGFFNGKRVLLFDDILTQGHSYARFACALEKLGAEVLGGYFLGKTILSYNS</sequence>
<protein>
    <submittedName>
        <fullName evidence="1">Ribose-phosphate pyrophosphokinase</fullName>
    </submittedName>
</protein>
<dbReference type="InterPro" id="IPR029057">
    <property type="entry name" value="PRTase-like"/>
</dbReference>
<evidence type="ECO:0000313" key="2">
    <source>
        <dbReference type="Proteomes" id="UP001221924"/>
    </source>
</evidence>
<organism evidence="1 2">
    <name type="scientific">Bacteroides cellulosilyticus</name>
    <dbReference type="NCBI Taxonomy" id="246787"/>
    <lineage>
        <taxon>Bacteria</taxon>
        <taxon>Pseudomonadati</taxon>
        <taxon>Bacteroidota</taxon>
        <taxon>Bacteroidia</taxon>
        <taxon>Bacteroidales</taxon>
        <taxon>Bacteroidaceae</taxon>
        <taxon>Bacteroides</taxon>
    </lineage>
</organism>
<dbReference type="Proteomes" id="UP001221924">
    <property type="component" value="Unassembled WGS sequence"/>
</dbReference>
<proteinExistence type="predicted"/>
<dbReference type="EMBL" id="JARFID010000008">
    <property type="protein sequence ID" value="MDE8694516.1"/>
    <property type="molecule type" value="Genomic_DNA"/>
</dbReference>
<dbReference type="SUPFAM" id="SSF53271">
    <property type="entry name" value="PRTase-like"/>
    <property type="match status" value="1"/>
</dbReference>
<dbReference type="InterPro" id="IPR000836">
    <property type="entry name" value="PRTase_dom"/>
</dbReference>
<dbReference type="RefSeq" id="WP_118435740.1">
    <property type="nucleotide sequence ID" value="NZ_JANFZY010000006.1"/>
</dbReference>